<dbReference type="InterPro" id="IPR025996">
    <property type="entry name" value="MT1864/Rv1816-like_C"/>
</dbReference>
<evidence type="ECO:0000313" key="7">
    <source>
        <dbReference type="Proteomes" id="UP000292958"/>
    </source>
</evidence>
<sequence>MPVKKAKVLRKAKGEYHHGDLKTSLKQAALRLVRDRGPRGFSLNEASRLAGVSVAAPYRHFDDKDALLAEIVRDGYELLEREIRKSVEKVGNLREQIVESGMAYLRYARNHADYFSVMFQSGLDRSKYPEIERSARAGFGVIVGLAQQYERTPELAELRAVSAWALVHGLAGLEQDGALSNAAGKSRTLEQFRPILERFVDQPYN</sequence>
<evidence type="ECO:0000256" key="2">
    <source>
        <dbReference type="ARBA" id="ARBA00023125"/>
    </source>
</evidence>
<dbReference type="InterPro" id="IPR001647">
    <property type="entry name" value="HTH_TetR"/>
</dbReference>
<dbReference type="InterPro" id="IPR009057">
    <property type="entry name" value="Homeodomain-like_sf"/>
</dbReference>
<gene>
    <name evidence="6" type="ORF">BDD14_6394</name>
</gene>
<keyword evidence="3" id="KW-0804">Transcription</keyword>
<dbReference type="Proteomes" id="UP000292958">
    <property type="component" value="Unassembled WGS sequence"/>
</dbReference>
<evidence type="ECO:0000313" key="6">
    <source>
        <dbReference type="EMBL" id="RZU29776.1"/>
    </source>
</evidence>
<proteinExistence type="predicted"/>
<feature type="DNA-binding region" description="H-T-H motif" evidence="4">
    <location>
        <begin position="42"/>
        <end position="61"/>
    </location>
</feature>
<dbReference type="InterPro" id="IPR036271">
    <property type="entry name" value="Tet_transcr_reg_TetR-rel_C_sf"/>
</dbReference>
<dbReference type="Pfam" id="PF13305">
    <property type="entry name" value="TetR_C_33"/>
    <property type="match status" value="1"/>
</dbReference>
<dbReference type="PROSITE" id="PS50977">
    <property type="entry name" value="HTH_TETR_2"/>
    <property type="match status" value="1"/>
</dbReference>
<keyword evidence="2 4" id="KW-0238">DNA-binding</keyword>
<dbReference type="InterPro" id="IPR050109">
    <property type="entry name" value="HTH-type_TetR-like_transc_reg"/>
</dbReference>
<dbReference type="GO" id="GO:0000976">
    <property type="term" value="F:transcription cis-regulatory region binding"/>
    <property type="evidence" value="ECO:0007669"/>
    <property type="project" value="TreeGrafter"/>
</dbReference>
<dbReference type="PANTHER" id="PTHR30055:SF220">
    <property type="entry name" value="TETR-FAMILY REGULATORY PROTEIN"/>
    <property type="match status" value="1"/>
</dbReference>
<dbReference type="AlphaFoldDB" id="A0A4V2G1M1"/>
<keyword evidence="7" id="KW-1185">Reference proteome</keyword>
<dbReference type="Gene3D" id="1.10.357.10">
    <property type="entry name" value="Tetracycline Repressor, domain 2"/>
    <property type="match status" value="1"/>
</dbReference>
<dbReference type="Pfam" id="PF00440">
    <property type="entry name" value="TetR_N"/>
    <property type="match status" value="1"/>
</dbReference>
<name>A0A4V2G1M1_9BACT</name>
<dbReference type="SUPFAM" id="SSF46689">
    <property type="entry name" value="Homeodomain-like"/>
    <property type="match status" value="1"/>
</dbReference>
<dbReference type="GO" id="GO:0003700">
    <property type="term" value="F:DNA-binding transcription factor activity"/>
    <property type="evidence" value="ECO:0007669"/>
    <property type="project" value="TreeGrafter"/>
</dbReference>
<accession>A0A4V2G1M1</accession>
<evidence type="ECO:0000256" key="4">
    <source>
        <dbReference type="PROSITE-ProRule" id="PRU00335"/>
    </source>
</evidence>
<evidence type="ECO:0000259" key="5">
    <source>
        <dbReference type="PROSITE" id="PS50977"/>
    </source>
</evidence>
<feature type="domain" description="HTH tetR-type" evidence="5">
    <location>
        <begin position="19"/>
        <end position="79"/>
    </location>
</feature>
<protein>
    <submittedName>
        <fullName evidence="6">TetR family transcriptional regulator</fullName>
    </submittedName>
</protein>
<evidence type="ECO:0000256" key="3">
    <source>
        <dbReference type="ARBA" id="ARBA00023163"/>
    </source>
</evidence>
<keyword evidence="1" id="KW-0805">Transcription regulation</keyword>
<evidence type="ECO:0000256" key="1">
    <source>
        <dbReference type="ARBA" id="ARBA00023015"/>
    </source>
</evidence>
<reference evidence="6 7" key="1">
    <citation type="submission" date="2019-02" db="EMBL/GenBank/DDBJ databases">
        <title>Genomic Encyclopedia of Archaeal and Bacterial Type Strains, Phase II (KMG-II): from individual species to whole genera.</title>
        <authorList>
            <person name="Goeker M."/>
        </authorList>
    </citation>
    <scope>NUCLEOTIDE SEQUENCE [LARGE SCALE GENOMIC DNA]</scope>
    <source>
        <strain evidence="6 7">DSM 18101</strain>
    </source>
</reference>
<dbReference type="EMBL" id="SHKW01000007">
    <property type="protein sequence ID" value="RZU29776.1"/>
    <property type="molecule type" value="Genomic_DNA"/>
</dbReference>
<dbReference type="OrthoDB" id="9179041at2"/>
<comment type="caution">
    <text evidence="6">The sequence shown here is derived from an EMBL/GenBank/DDBJ whole genome shotgun (WGS) entry which is preliminary data.</text>
</comment>
<dbReference type="SUPFAM" id="SSF48498">
    <property type="entry name" value="Tetracyclin repressor-like, C-terminal domain"/>
    <property type="match status" value="1"/>
</dbReference>
<dbReference type="RefSeq" id="WP_130425096.1">
    <property type="nucleotide sequence ID" value="NZ_SHKW01000007.1"/>
</dbReference>
<dbReference type="PANTHER" id="PTHR30055">
    <property type="entry name" value="HTH-TYPE TRANSCRIPTIONAL REGULATOR RUTR"/>
    <property type="match status" value="1"/>
</dbReference>
<organism evidence="6 7">
    <name type="scientific">Edaphobacter modestus</name>
    <dbReference type="NCBI Taxonomy" id="388466"/>
    <lineage>
        <taxon>Bacteria</taxon>
        <taxon>Pseudomonadati</taxon>
        <taxon>Acidobacteriota</taxon>
        <taxon>Terriglobia</taxon>
        <taxon>Terriglobales</taxon>
        <taxon>Acidobacteriaceae</taxon>
        <taxon>Edaphobacter</taxon>
    </lineage>
</organism>